<evidence type="ECO:0008006" key="3">
    <source>
        <dbReference type="Google" id="ProtNLM"/>
    </source>
</evidence>
<organism evidence="1 2">
    <name type="scientific">Vibrio algicola</name>
    <dbReference type="NCBI Taxonomy" id="2662262"/>
    <lineage>
        <taxon>Bacteria</taxon>
        <taxon>Pseudomonadati</taxon>
        <taxon>Pseudomonadota</taxon>
        <taxon>Gammaproteobacteria</taxon>
        <taxon>Vibrionales</taxon>
        <taxon>Vibrionaceae</taxon>
        <taxon>Vibrio</taxon>
    </lineage>
</organism>
<keyword evidence="2" id="KW-1185">Reference proteome</keyword>
<reference evidence="1 2" key="1">
    <citation type="submission" date="2019-10" db="EMBL/GenBank/DDBJ databases">
        <title>Vibrio sp. nov., isolated from Coralline algae surface.</title>
        <authorList>
            <person name="Geng Y."/>
            <person name="Zhang X."/>
        </authorList>
    </citation>
    <scope>NUCLEOTIDE SEQUENCE [LARGE SCALE GENOMIC DNA]</scope>
    <source>
        <strain evidence="1 2">SM1977</strain>
    </source>
</reference>
<accession>A0A5Q0TC65</accession>
<evidence type="ECO:0000313" key="2">
    <source>
        <dbReference type="Proteomes" id="UP000348942"/>
    </source>
</evidence>
<dbReference type="Proteomes" id="UP000348942">
    <property type="component" value="Chromosome 1"/>
</dbReference>
<sequence length="179" mass="19606">MKKLLVATAVIALLAGCDSEDVEKAFDKTTDFSVLEAKQEANIIKNATGYVSEYIIDNCAAAGTTECDIDKANNGISSDEKLEIKIVGSMITATFKDSGDYINYKNSGDEIQMNFSSNESHYLKIDTSFTNPRVSFDGHYISGHDSYSAVSDGLDLVNSDQLENGKIKIEAKDDYSFDY</sequence>
<evidence type="ECO:0000313" key="1">
    <source>
        <dbReference type="EMBL" id="QGA64231.1"/>
    </source>
</evidence>
<dbReference type="AlphaFoldDB" id="A0A5Q0TC65"/>
<protein>
    <recommendedName>
        <fullName evidence="3">Lipoprotein</fullName>
    </recommendedName>
</protein>
<dbReference type="RefSeq" id="WP_153446029.1">
    <property type="nucleotide sequence ID" value="NZ_CP045699.1"/>
</dbReference>
<gene>
    <name evidence="1" type="ORF">GFB47_01565</name>
</gene>
<proteinExistence type="predicted"/>
<dbReference type="PROSITE" id="PS51257">
    <property type="entry name" value="PROKAR_LIPOPROTEIN"/>
    <property type="match status" value="1"/>
</dbReference>
<dbReference type="EMBL" id="CP045699">
    <property type="protein sequence ID" value="QGA64231.1"/>
    <property type="molecule type" value="Genomic_DNA"/>
</dbReference>
<name>A0A5Q0TC65_9VIBR</name>